<gene>
    <name evidence="2" type="ORF">KSP9073_03010</name>
</gene>
<protein>
    <submittedName>
        <fullName evidence="2">Uncharacterized protein</fullName>
    </submittedName>
</protein>
<keyword evidence="1" id="KW-0472">Membrane</keyword>
<keyword evidence="1" id="KW-1133">Transmembrane helix</keyword>
<sequence length="217" mass="24284">MGADVTTLISALVGAVFGSIGAVSVSHFLQQNAKTKKEKRLILHSKLYPLQDSLESLCYRFDNFANRGGQSVVDNNYFDLTMLYSLGRVLASEQLLTMSDVVPLLDLYFNKLGAYLRSNRIDNLFQGIGFHRYDRATLAEMVMTESGGRFRLSTFIEFRARYESESSNAKDWLKPAVSAINSMSPMKLNELLGEMTTIINDLSKETGVPTTINLRSE</sequence>
<accession>A0A2R8CPX8</accession>
<dbReference type="AlphaFoldDB" id="A0A2R8CPX8"/>
<evidence type="ECO:0000313" key="2">
    <source>
        <dbReference type="EMBL" id="SPJ34961.1"/>
    </source>
</evidence>
<proteinExistence type="predicted"/>
<feature type="transmembrane region" description="Helical" evidence="1">
    <location>
        <begin position="6"/>
        <end position="29"/>
    </location>
</feature>
<keyword evidence="1" id="KW-0812">Transmembrane</keyword>
<dbReference type="RefSeq" id="WP_133241038.1">
    <property type="nucleotide sequence ID" value="NZ_ONZI01000004.1"/>
</dbReference>
<dbReference type="EMBL" id="ONZI01000004">
    <property type="protein sequence ID" value="SPJ34961.1"/>
    <property type="molecule type" value="Genomic_DNA"/>
</dbReference>
<keyword evidence="3" id="KW-1185">Reference proteome</keyword>
<dbReference type="OrthoDB" id="9841902at2"/>
<dbReference type="Proteomes" id="UP000244934">
    <property type="component" value="Unassembled WGS sequence"/>
</dbReference>
<reference evidence="3" key="1">
    <citation type="submission" date="2018-03" db="EMBL/GenBank/DDBJ databases">
        <authorList>
            <person name="Navarro De La Torre S."/>
        </authorList>
    </citation>
    <scope>NUCLEOTIDE SEQUENCE [LARGE SCALE GENOMIC DNA]</scope>
    <source>
        <strain evidence="3">EAod3</strain>
    </source>
</reference>
<name>A0A2R8CPX8_9GAMM</name>
<evidence type="ECO:0000256" key="1">
    <source>
        <dbReference type="SAM" id="Phobius"/>
    </source>
</evidence>
<evidence type="ECO:0000313" key="3">
    <source>
        <dbReference type="Proteomes" id="UP000244934"/>
    </source>
</evidence>
<organism evidence="2 3">
    <name type="scientific">Kushneria phyllosphaerae</name>
    <dbReference type="NCBI Taxonomy" id="2100822"/>
    <lineage>
        <taxon>Bacteria</taxon>
        <taxon>Pseudomonadati</taxon>
        <taxon>Pseudomonadota</taxon>
        <taxon>Gammaproteobacteria</taxon>
        <taxon>Oceanospirillales</taxon>
        <taxon>Halomonadaceae</taxon>
        <taxon>Kushneria</taxon>
    </lineage>
</organism>